<comment type="caution">
    <text evidence="3">The sequence shown here is derived from an EMBL/GenBank/DDBJ whole genome shotgun (WGS) entry which is preliminary data.</text>
</comment>
<dbReference type="Pfam" id="PF10531">
    <property type="entry name" value="SLBB"/>
    <property type="match status" value="1"/>
</dbReference>
<dbReference type="OrthoDB" id="9790239at2"/>
<dbReference type="Gene3D" id="3.10.560.10">
    <property type="entry name" value="Outer membrane lipoprotein wza domain like"/>
    <property type="match status" value="1"/>
</dbReference>
<dbReference type="NCBIfam" id="TIGR00426">
    <property type="entry name" value="competence protein ComEA helix-hairpin-helix repeat region"/>
    <property type="match status" value="1"/>
</dbReference>
<reference evidence="3 4" key="1">
    <citation type="submission" date="2019-04" db="EMBL/GenBank/DDBJ databases">
        <title>Microbes associate with the intestines of laboratory mice.</title>
        <authorList>
            <person name="Navarre W."/>
            <person name="Wong E."/>
            <person name="Huang K."/>
            <person name="Tropini C."/>
            <person name="Ng K."/>
            <person name="Yu B."/>
        </authorList>
    </citation>
    <scope>NUCLEOTIDE SEQUENCE [LARGE SCALE GENOMIC DNA]</scope>
    <source>
        <strain evidence="3 4">NM50_B9-20</strain>
    </source>
</reference>
<dbReference type="Proteomes" id="UP000306888">
    <property type="component" value="Unassembled WGS sequence"/>
</dbReference>
<dbReference type="RefSeq" id="WP_136005986.1">
    <property type="nucleotide sequence ID" value="NZ_SRYR01000002.1"/>
</dbReference>
<keyword evidence="1" id="KW-0812">Transmembrane</keyword>
<keyword evidence="1" id="KW-1133">Transmembrane helix</keyword>
<dbReference type="Pfam" id="PF12836">
    <property type="entry name" value="HHH_3"/>
    <property type="match status" value="1"/>
</dbReference>
<evidence type="ECO:0000259" key="2">
    <source>
        <dbReference type="SMART" id="SM00278"/>
    </source>
</evidence>
<evidence type="ECO:0000256" key="1">
    <source>
        <dbReference type="SAM" id="Phobius"/>
    </source>
</evidence>
<keyword evidence="1" id="KW-0472">Membrane</keyword>
<gene>
    <name evidence="3" type="ORF">E5347_07335</name>
</gene>
<evidence type="ECO:0000313" key="4">
    <source>
        <dbReference type="Proteomes" id="UP000306888"/>
    </source>
</evidence>
<feature type="domain" description="Helix-hairpin-helix DNA-binding motif class 1" evidence="2">
    <location>
        <begin position="201"/>
        <end position="220"/>
    </location>
</feature>
<dbReference type="GO" id="GO:0015627">
    <property type="term" value="C:type II protein secretion system complex"/>
    <property type="evidence" value="ECO:0007669"/>
    <property type="project" value="TreeGrafter"/>
</dbReference>
<dbReference type="InterPro" id="IPR019554">
    <property type="entry name" value="Soluble_ligand-bd"/>
</dbReference>
<dbReference type="InterPro" id="IPR010994">
    <property type="entry name" value="RuvA_2-like"/>
</dbReference>
<dbReference type="GO" id="GO:0006281">
    <property type="term" value="P:DNA repair"/>
    <property type="evidence" value="ECO:0007669"/>
    <property type="project" value="InterPro"/>
</dbReference>
<feature type="domain" description="Helix-hairpin-helix DNA-binding motif class 1" evidence="2">
    <location>
        <begin position="171"/>
        <end position="190"/>
    </location>
</feature>
<dbReference type="GO" id="GO:0015628">
    <property type="term" value="P:protein secretion by the type II secretion system"/>
    <property type="evidence" value="ECO:0007669"/>
    <property type="project" value="TreeGrafter"/>
</dbReference>
<dbReference type="InterPro" id="IPR051675">
    <property type="entry name" value="Endo/Exo/Phosphatase_dom_1"/>
</dbReference>
<feature type="transmembrane region" description="Helical" evidence="1">
    <location>
        <begin position="12"/>
        <end position="36"/>
    </location>
</feature>
<organism evidence="3 4">
    <name type="scientific">Clostridium sartagoforme</name>
    <dbReference type="NCBI Taxonomy" id="84031"/>
    <lineage>
        <taxon>Bacteria</taxon>
        <taxon>Bacillati</taxon>
        <taxon>Bacillota</taxon>
        <taxon>Clostridia</taxon>
        <taxon>Eubacteriales</taxon>
        <taxon>Clostridiaceae</taxon>
        <taxon>Clostridium</taxon>
    </lineage>
</organism>
<keyword evidence="4" id="KW-1185">Reference proteome</keyword>
<dbReference type="SMART" id="SM00278">
    <property type="entry name" value="HhH1"/>
    <property type="match status" value="2"/>
</dbReference>
<dbReference type="GO" id="GO:0003677">
    <property type="term" value="F:DNA binding"/>
    <property type="evidence" value="ECO:0007669"/>
    <property type="project" value="InterPro"/>
</dbReference>
<name>A0A4S2DK78_9CLOT</name>
<evidence type="ECO:0000313" key="3">
    <source>
        <dbReference type="EMBL" id="TGY42619.1"/>
    </source>
</evidence>
<dbReference type="InterPro" id="IPR004509">
    <property type="entry name" value="Competence_ComEA_HhH"/>
</dbReference>
<dbReference type="PANTHER" id="PTHR21180:SF32">
    <property type="entry name" value="ENDONUCLEASE_EXONUCLEASE_PHOSPHATASE FAMILY DOMAIN-CONTAINING PROTEIN 1"/>
    <property type="match status" value="1"/>
</dbReference>
<dbReference type="AlphaFoldDB" id="A0A4S2DK78"/>
<dbReference type="EMBL" id="SRYR01000002">
    <property type="protein sequence ID" value="TGY42619.1"/>
    <property type="molecule type" value="Genomic_DNA"/>
</dbReference>
<dbReference type="Gene3D" id="1.10.150.310">
    <property type="entry name" value="Tex RuvX-like domain-like"/>
    <property type="match status" value="1"/>
</dbReference>
<accession>A0A4S2DK78</accession>
<dbReference type="InterPro" id="IPR003583">
    <property type="entry name" value="Hlx-hairpin-Hlx_DNA-bd_motif"/>
</dbReference>
<sequence length="223" mass="24393">MLEQIKEELKKILNARIIAIFVLGVVFLSSSLFLYYKNKSKVFKDEYMNNIYVESESENEAVNSSVNASSSNVDTENQKKSLIVVEIKGEVKDPDVYEIEDGSIIRDLINLAGGLTGEANTDGINRAEKLRGNQLIVIPNKSDMASGSVINQNASTTNGSGVININTAPLEELKKITGVGDVKAQSIIDYRDKNGGFKSIEELKNIDGIGSKTFEKIKDQVGI</sequence>
<dbReference type="SUPFAM" id="SSF47781">
    <property type="entry name" value="RuvA domain 2-like"/>
    <property type="match status" value="1"/>
</dbReference>
<protein>
    <submittedName>
        <fullName evidence="3">Competence protein ComEA</fullName>
    </submittedName>
</protein>
<proteinExistence type="predicted"/>
<dbReference type="PANTHER" id="PTHR21180">
    <property type="entry name" value="ENDONUCLEASE/EXONUCLEASE/PHOSPHATASE FAMILY DOMAIN-CONTAINING PROTEIN 1"/>
    <property type="match status" value="1"/>
</dbReference>